<keyword evidence="5" id="KW-0206">Cytoskeleton</keyword>
<evidence type="ECO:0000256" key="4">
    <source>
        <dbReference type="ARBA" id="ARBA00022837"/>
    </source>
</evidence>
<dbReference type="SMART" id="SM00054">
    <property type="entry name" value="EFh"/>
    <property type="match status" value="2"/>
</dbReference>
<dbReference type="SUPFAM" id="SSF46966">
    <property type="entry name" value="Spectrin repeat"/>
    <property type="match status" value="9"/>
</dbReference>
<dbReference type="FunFam" id="1.20.58.60:FF:000486">
    <property type="entry name" value="Uncharacterized protein"/>
    <property type="match status" value="1"/>
</dbReference>
<dbReference type="GO" id="GO:0045104">
    <property type="term" value="P:intermediate filament cytoskeleton organization"/>
    <property type="evidence" value="ECO:0007669"/>
    <property type="project" value="InterPro"/>
</dbReference>
<dbReference type="Gene3D" id="3.30.920.20">
    <property type="entry name" value="Gas2-like domain"/>
    <property type="match status" value="1"/>
</dbReference>
<dbReference type="FunFam" id="3.30.920.20:FF:000002">
    <property type="entry name" value="dystonin isoform X1"/>
    <property type="match status" value="1"/>
</dbReference>
<dbReference type="GO" id="GO:0008017">
    <property type="term" value="F:microtubule binding"/>
    <property type="evidence" value="ECO:0007669"/>
    <property type="project" value="InterPro"/>
</dbReference>
<keyword evidence="4" id="KW-0106">Calcium</keyword>
<evidence type="ECO:0008006" key="12">
    <source>
        <dbReference type="Google" id="ProtNLM"/>
    </source>
</evidence>
<organism evidence="10 11">
    <name type="scientific">Cairina moschata</name>
    <name type="common">Muscovy duck</name>
    <dbReference type="NCBI Taxonomy" id="8855"/>
    <lineage>
        <taxon>Eukaryota</taxon>
        <taxon>Metazoa</taxon>
        <taxon>Chordata</taxon>
        <taxon>Craniata</taxon>
        <taxon>Vertebrata</taxon>
        <taxon>Euteleostomi</taxon>
        <taxon>Archelosauria</taxon>
        <taxon>Archosauria</taxon>
        <taxon>Dinosauria</taxon>
        <taxon>Saurischia</taxon>
        <taxon>Theropoda</taxon>
        <taxon>Coelurosauria</taxon>
        <taxon>Aves</taxon>
        <taxon>Neognathae</taxon>
        <taxon>Galloanserae</taxon>
        <taxon>Anseriformes</taxon>
        <taxon>Anatidae</taxon>
        <taxon>Anatinae</taxon>
        <taxon>Cairina</taxon>
    </lineage>
</organism>
<keyword evidence="11" id="KW-1185">Reference proteome</keyword>
<dbReference type="SMART" id="SM00243">
    <property type="entry name" value="GAS2"/>
    <property type="match status" value="1"/>
</dbReference>
<dbReference type="InterPro" id="IPR018247">
    <property type="entry name" value="EF_Hand_1_Ca_BS"/>
</dbReference>
<feature type="region of interest" description="Disordered" evidence="7">
    <location>
        <begin position="1"/>
        <end position="75"/>
    </location>
</feature>
<dbReference type="GO" id="GO:0042060">
    <property type="term" value="P:wound healing"/>
    <property type="evidence" value="ECO:0007669"/>
    <property type="project" value="TreeGrafter"/>
</dbReference>
<reference evidence="10" key="2">
    <citation type="submission" date="2025-09" db="UniProtKB">
        <authorList>
            <consortium name="Ensembl"/>
        </authorList>
    </citation>
    <scope>IDENTIFICATION</scope>
</reference>
<dbReference type="InterPro" id="IPR018159">
    <property type="entry name" value="Spectrin/alpha-actinin"/>
</dbReference>
<dbReference type="Proteomes" id="UP000694556">
    <property type="component" value="Unassembled WGS sequence"/>
</dbReference>
<keyword evidence="6" id="KW-0175">Coiled coil</keyword>
<evidence type="ECO:0000313" key="11">
    <source>
        <dbReference type="Proteomes" id="UP000694556"/>
    </source>
</evidence>
<evidence type="ECO:0000256" key="1">
    <source>
        <dbReference type="ARBA" id="ARBA00004245"/>
    </source>
</evidence>
<dbReference type="SUPFAM" id="SSF143575">
    <property type="entry name" value="GAS2 domain-like"/>
    <property type="match status" value="1"/>
</dbReference>
<dbReference type="PROSITE" id="PS00018">
    <property type="entry name" value="EF_HAND_1"/>
    <property type="match status" value="2"/>
</dbReference>
<dbReference type="GO" id="GO:0005886">
    <property type="term" value="C:plasma membrane"/>
    <property type="evidence" value="ECO:0007669"/>
    <property type="project" value="UniProtKB-SubCell"/>
</dbReference>
<dbReference type="InterPro" id="IPR036534">
    <property type="entry name" value="GAR_dom_sf"/>
</dbReference>
<dbReference type="Gene3D" id="1.20.58.60">
    <property type="match status" value="10"/>
</dbReference>
<evidence type="ECO:0000256" key="7">
    <source>
        <dbReference type="SAM" id="MobiDB-lite"/>
    </source>
</evidence>
<name>A0A8C3CXV9_CAIMO</name>
<evidence type="ECO:0000259" key="9">
    <source>
        <dbReference type="PROSITE" id="PS51460"/>
    </source>
</evidence>
<evidence type="ECO:0000256" key="6">
    <source>
        <dbReference type="SAM" id="Coils"/>
    </source>
</evidence>
<dbReference type="Pfam" id="PF13202">
    <property type="entry name" value="EF-hand_5"/>
    <property type="match status" value="2"/>
</dbReference>
<evidence type="ECO:0000259" key="8">
    <source>
        <dbReference type="PROSITE" id="PS50222"/>
    </source>
</evidence>
<keyword evidence="2" id="KW-0963">Cytoplasm</keyword>
<dbReference type="PROSITE" id="PS50222">
    <property type="entry name" value="EF_HAND_2"/>
    <property type="match status" value="2"/>
</dbReference>
<dbReference type="SUPFAM" id="SSF47473">
    <property type="entry name" value="EF-hand"/>
    <property type="match status" value="1"/>
</dbReference>
<dbReference type="Pfam" id="PF00435">
    <property type="entry name" value="Spectrin"/>
    <property type="match status" value="7"/>
</dbReference>
<feature type="compositionally biased region" description="Basic and acidic residues" evidence="7">
    <location>
        <begin position="13"/>
        <end position="31"/>
    </location>
</feature>
<feature type="domain" description="EF-hand" evidence="8">
    <location>
        <begin position="1856"/>
        <end position="1891"/>
    </location>
</feature>
<sequence length="2140" mass="235774">MGNSVSRPSCLGEKSRRSEELLREPQLRDLGLDVGQPPGGSVAEAQMGPLEKPPAPVENGWSPAPAAGRSGAGSPVLKRSLSEVAVQNGGAACVPLKGQGEARGAAWTPPRAGASRSAWSWKPVTTREVTEVTEVTETIVTEIVEVTEYPAGEKGEPLVTRTVTVLTERAGELAAGHADAPEVTAGQEPLAKDDAVPAPGVGWGGPAPPARCQEVGAAPSPLPRTRAGLGASVPAPPPGLGIAGTGAPQPRGRPEPGWLSHLSPQVSLRAVPVPEDVAGTERAQDTLESLLAWVADMEELVSNQKPPSSEVKVAKAQLEEQKVSKSRAGAALPRWSPSSRGLQGWGLGAGRPPRAVGWGTAAADRHLVGMGAEPGPGEAEEGKSRMWRPSGGREGALAAAGPCPWGWFCGAEAARGTAAGEEAQLAQEKMESLRMRYLIVGQSSADTVHRLGQTLEASSRVGTAQEDLALWLGRVEKELASWDSQHGGQEPPVSSSDREKVREMGALGTDPGDRPPLSPSRSQGRVWRGAGMGCAGQRGCPALTKCVSGRSGAVPGGTGGMRPAVPCPHAGSGHPASCVSLQPSVQALRERAEQLFVRSGACAVQLEHAQSLLAQFAEAHAELLPWLEETQAVGVQLSPNAISYEAFKEQQALLQCLREAIAEHRPLMGKLQRVSAQLVELSPEQGAPFQQRWQEAEEQYCRVRERVRQAAAVLEDALPRYSQLTERMDLLLECLERLQSRLQSQPSVRGDTAHLREQIRENSLALGELEKLGVALETVQAQGAELLASMQAANSDAALLSQWGRLRGRCEEQERWLRELLALADRFWHGLSELALTLSDTQQLVLGLEEAGGEPEALREEIDSLQGELDTLGILGVELMSSCGDPDKPDVTKSLDDLYSSWHSLNKVWTERYARLEEQLQASVSYQETMQRLFEWLDAAELRIAEEFLVGGDLDMVQQQLAELKEFKRELYQCKVDVESLRHQAGPGGQGQGDPPAPLSDFRQRWDRLEEEIVSRQHQLEAALLGLGQFQHQLEELLQWLSHTSEQLQGPTLLRLDLQSCEIELAKHKVLRNDVMSHARTVQSVNEAGQGLLLSSLGDSVEGLQRSLQQLNQRWDVVQSETESRQLELENNLSQVQDITLEITELLQWLEHVELQLFFSKPAWGHPDTTKEKLAAHLVSSTSPQSAEPSLGGAPLCPLCAGVTEHSLRILEQKWESVHAEAQERKERLAEGLTVTTEFHGTMQELLRWVAHAEELLSSPAPPSFILDTVTVQIQEHKASEANAHGEKLSSLEAVASRLKDFSRKQDGAVIQNLVLTAKERLGKVLQHTAERGAALEEARKRTKQFSESRRLLLDWMDEAEQALEAPQDTATSQEEIKCQLAEHKAFQRELRSKRPVYEATLRSGRALRERARLPEDLQPLEELLGELKERWDVLCSRAHKLEEDLLFSGKFTDALQALMDWLYRAEPQLSEDVPVGGDRDLVSDLIDKHKVFQKELGKRASCIKMLKRSVRDLTRGSSSVDSQWLQKQMEELSTRWDLVCKLSVSKQARLEAALRQAEEFHTLVQSFLGRLSESEKTLKYGVFPEEEAAVQECQNQLQELMKSLQCQQLELECITSLGEEILSTSHPDSIITIKSWVTVAKSRFQEVLSWAQQQGERLQAQRASLAAEREEMAQLVDWITAAEEALSLRDQEPLPEEAEQLEELHAQHAVFMEELNLKQPDVEKVTKSCKQKLATELGPPSARRLATRKSPFAPTLRPGPPPQTPLMAQLLHRWQQLWLLALDRQYRLETALQRLRELEEFAHFDFGVWRKRYMQWISQMKSRVLDVFRGIDRDQDGRISQREFIESVLSSKFPTNVLEMNAVASIFDMNGDGFIDYYEFVSTLHPNRDPLRRTADADQIQDEVNRQVAQCNCAKRFQVEQISANRYRVGFGESQQLRMVRILRSTLMVRVGGGWIALDEFLVKNDPCRGGHGRPRAQPAPHGSGLRAPGSHRLCCPSPVKGRTNLKINEKYLSPDAFGATTAKCAGNQSAPSSKVLSPSRSNSSLSLYSSASAPSTVCPSLTPAYMQASPDTHQTTPRLWLAHPPAPPPHPARRVPQLEHPGQLRAAWIIAVLGSPRAPVAPVPRGWPPPVSPRLLFS</sequence>
<dbReference type="InterPro" id="IPR003108">
    <property type="entry name" value="GAR_dom"/>
</dbReference>
<feature type="region of interest" description="Disordered" evidence="7">
    <location>
        <begin position="324"/>
        <end position="345"/>
    </location>
</feature>
<dbReference type="CDD" id="cd00176">
    <property type="entry name" value="SPEC"/>
    <property type="match status" value="6"/>
</dbReference>
<evidence type="ECO:0000256" key="3">
    <source>
        <dbReference type="ARBA" id="ARBA00022723"/>
    </source>
</evidence>
<feature type="region of interest" description="Disordered" evidence="7">
    <location>
        <begin position="373"/>
        <end position="393"/>
    </location>
</feature>
<feature type="region of interest" description="Disordered" evidence="7">
    <location>
        <begin position="1972"/>
        <end position="1995"/>
    </location>
</feature>
<feature type="domain" description="GAR" evidence="9">
    <location>
        <begin position="1896"/>
        <end position="1970"/>
    </location>
</feature>
<feature type="domain" description="EF-hand" evidence="8">
    <location>
        <begin position="1820"/>
        <end position="1855"/>
    </location>
</feature>
<comment type="subcellular location">
    <subcellularLocation>
        <location evidence="1">Cytoplasm</location>
        <location evidence="1">Cytoskeleton</location>
    </subcellularLocation>
</comment>
<accession>A0A8C3CXV9</accession>
<proteinExistence type="predicted"/>
<evidence type="ECO:0000313" key="10">
    <source>
        <dbReference type="Ensembl" id="ENSCMMP00000025999.1"/>
    </source>
</evidence>
<dbReference type="SMART" id="SM00150">
    <property type="entry name" value="SPEC"/>
    <property type="match status" value="10"/>
</dbReference>
<dbReference type="PROSITE" id="PS51460">
    <property type="entry name" value="GAR"/>
    <property type="match status" value="1"/>
</dbReference>
<feature type="compositionally biased region" description="Low complexity" evidence="7">
    <location>
        <begin position="62"/>
        <end position="75"/>
    </location>
</feature>
<feature type="region of interest" description="Disordered" evidence="7">
    <location>
        <begin position="173"/>
        <end position="231"/>
    </location>
</feature>
<feature type="coiled-coil region" evidence="6">
    <location>
        <begin position="1094"/>
        <end position="1121"/>
    </location>
</feature>
<feature type="region of interest" description="Disordered" evidence="7">
    <location>
        <begin position="505"/>
        <end position="525"/>
    </location>
</feature>
<dbReference type="InterPro" id="IPR011992">
    <property type="entry name" value="EF-hand-dom_pair"/>
</dbReference>
<dbReference type="GO" id="GO:0005882">
    <property type="term" value="C:intermediate filament"/>
    <property type="evidence" value="ECO:0007669"/>
    <property type="project" value="TreeGrafter"/>
</dbReference>
<dbReference type="InterPro" id="IPR002017">
    <property type="entry name" value="Spectrin_repeat"/>
</dbReference>
<dbReference type="PANTHER" id="PTHR23169:SF33">
    <property type="entry name" value="MICROTUBULE-ACTIN CROSS-LINKING FACTOR 1, ISOFORMS 1_2_3_5"/>
    <property type="match status" value="1"/>
</dbReference>
<dbReference type="Ensembl" id="ENSCMMT00000028429.1">
    <property type="protein sequence ID" value="ENSCMMP00000025999.1"/>
    <property type="gene ID" value="ENSCMMG00000016051.1"/>
</dbReference>
<evidence type="ECO:0000256" key="5">
    <source>
        <dbReference type="ARBA" id="ARBA00023212"/>
    </source>
</evidence>
<evidence type="ECO:0000256" key="2">
    <source>
        <dbReference type="ARBA" id="ARBA00022490"/>
    </source>
</evidence>
<protein>
    <recommendedName>
        <fullName evidence="12">Dystonin-like</fullName>
    </recommendedName>
</protein>
<dbReference type="GO" id="GO:0005737">
    <property type="term" value="C:cytoplasm"/>
    <property type="evidence" value="ECO:0007669"/>
    <property type="project" value="TreeGrafter"/>
</dbReference>
<reference evidence="10" key="1">
    <citation type="submission" date="2025-08" db="UniProtKB">
        <authorList>
            <consortium name="Ensembl"/>
        </authorList>
    </citation>
    <scope>IDENTIFICATION</scope>
</reference>
<dbReference type="Gene3D" id="1.10.238.10">
    <property type="entry name" value="EF-hand"/>
    <property type="match status" value="1"/>
</dbReference>
<dbReference type="PANTHER" id="PTHR23169">
    <property type="entry name" value="ENVOPLAKIN"/>
    <property type="match status" value="1"/>
</dbReference>
<dbReference type="FunFam" id="1.20.58.60:FF:000001">
    <property type="entry name" value="Microtubule-actin cross-linking factor 1"/>
    <property type="match status" value="4"/>
</dbReference>
<dbReference type="InterPro" id="IPR043197">
    <property type="entry name" value="Plakin"/>
</dbReference>
<keyword evidence="3" id="KW-0479">Metal-binding</keyword>
<dbReference type="GO" id="GO:0005509">
    <property type="term" value="F:calcium ion binding"/>
    <property type="evidence" value="ECO:0007669"/>
    <property type="project" value="InterPro"/>
</dbReference>
<dbReference type="Pfam" id="PF02187">
    <property type="entry name" value="GAS2"/>
    <property type="match status" value="1"/>
</dbReference>
<dbReference type="GO" id="GO:0005198">
    <property type="term" value="F:structural molecule activity"/>
    <property type="evidence" value="ECO:0007669"/>
    <property type="project" value="TreeGrafter"/>
</dbReference>
<dbReference type="InterPro" id="IPR002048">
    <property type="entry name" value="EF_hand_dom"/>
</dbReference>
<dbReference type="CDD" id="cd00051">
    <property type="entry name" value="EFh"/>
    <property type="match status" value="1"/>
</dbReference>